<feature type="repeat" description="ANK" evidence="8">
    <location>
        <begin position="449"/>
        <end position="471"/>
    </location>
</feature>
<keyword evidence="13" id="KW-1185">Reference proteome</keyword>
<evidence type="ECO:0000256" key="1">
    <source>
        <dbReference type="ARBA" id="ARBA00004141"/>
    </source>
</evidence>
<sequence length="838" mass="92973">MDPRVWHKVAAISGVAALGLGTYGAHAFKPQNPSYKDVWHTASLYHLVHTAALVAAPITKNPNVFGGLLTAGILAFSGTCYTVAYLEDRKYSTLAPFGGFAFIAAWGSFSAVWVRATFQYQPQLKMDVAKTEENNQGESSGQMKFEFPAAHGRTFVDKDAKMKIERGLKGVNVGRKIDVEPGYFLDNGRRESPELDYLADVYNRMVRGASTAITTMELREFKTPMGDTLMHAAARFGNDVVVDEILQHAPDLLLWHNSNRDTPLHTAARAGHILTLNKMLLFVLNTHGKDALSSFILKTNKQGNTMLHEAIVGGIATQIFQLVEEYDNQGDYSLSRFCYNTLALTVANNAYQSVLYLAVQAGHKETVMRILDKCHESALPMGYSPLVSAILNRDQDMLKLILERKADWVHVEDGHRRVALHYAALKGYHEGVVHLLGQCKSCTIRRDLYGCFPIHLASHGGHLEVFKMLLDYCLDPIEMRDNFGRNILHVAAERGKHKVVSYILQISSNTMPTGSSFECGKGRFILMLLNGEFLLRWFYGLPPPAQIQAHYRVSELSKMINQKDKDGNTPLHLATMGRHPKTVYTLTWDQRVDLTLLNQKGETALNIVIARSESNKGTFNLQERLIWTALKSAGTKPSSVKISQSNSEPNEEGQEKKASDDNERKVASSTEPFKDRVETLIVVSTLIITASVAACLSVPGEADGAANNLDLAMFKVFSFSITISLFTSVGTTIILIWTKLGSIELLAYALKLAMPLLGIALTSLCIAFLAGVYTVICNVRWLATTFVVMTVILIVIVVFLFTLLFLPSASTRKPLRYISYYPFLFLASLAEPSHENHI</sequence>
<evidence type="ECO:0000256" key="9">
    <source>
        <dbReference type="SAM" id="MobiDB-lite"/>
    </source>
</evidence>
<reference evidence="12 13" key="1">
    <citation type="submission" date="2024-01" db="EMBL/GenBank/DDBJ databases">
        <title>The genomes of 5 underutilized Papilionoideae crops provide insights into root nodulation and disease resistance.</title>
        <authorList>
            <person name="Yuan L."/>
        </authorList>
    </citation>
    <scope>NUCLEOTIDE SEQUENCE [LARGE SCALE GENOMIC DNA]</scope>
    <source>
        <strain evidence="12">LY-2023</strain>
        <tissue evidence="12">Leaf</tissue>
    </source>
</reference>
<evidence type="ECO:0000313" key="13">
    <source>
        <dbReference type="Proteomes" id="UP001359559"/>
    </source>
</evidence>
<keyword evidence="4" id="KW-0677">Repeat</keyword>
<evidence type="ECO:0000256" key="5">
    <source>
        <dbReference type="ARBA" id="ARBA00022989"/>
    </source>
</evidence>
<keyword evidence="3 10" id="KW-0812">Transmembrane</keyword>
<feature type="compositionally biased region" description="Polar residues" evidence="9">
    <location>
        <begin position="637"/>
        <end position="648"/>
    </location>
</feature>
<feature type="transmembrane region" description="Helical" evidence="10">
    <location>
        <begin position="782"/>
        <end position="806"/>
    </location>
</feature>
<dbReference type="Proteomes" id="UP001359559">
    <property type="component" value="Unassembled WGS sequence"/>
</dbReference>
<dbReference type="AlphaFoldDB" id="A0AAN9PJD7"/>
<keyword evidence="6 8" id="KW-0040">ANK repeat</keyword>
<dbReference type="PROSITE" id="PS50088">
    <property type="entry name" value="ANK_REPEAT"/>
    <property type="match status" value="1"/>
</dbReference>
<feature type="transmembrane region" description="Helical" evidence="10">
    <location>
        <begin position="97"/>
        <end position="116"/>
    </location>
</feature>
<dbReference type="Pfam" id="PF12796">
    <property type="entry name" value="Ank_2"/>
    <property type="match status" value="2"/>
</dbReference>
<feature type="compositionally biased region" description="Basic and acidic residues" evidence="9">
    <location>
        <begin position="653"/>
        <end position="670"/>
    </location>
</feature>
<keyword evidence="7 10" id="KW-0472">Membrane</keyword>
<dbReference type="Pfam" id="PF04241">
    <property type="entry name" value="DUF423"/>
    <property type="match status" value="1"/>
</dbReference>
<dbReference type="EMBL" id="JAYKXN010000003">
    <property type="protein sequence ID" value="KAK7300411.1"/>
    <property type="molecule type" value="Genomic_DNA"/>
</dbReference>
<name>A0AAN9PJD7_CLITE</name>
<evidence type="ECO:0000256" key="8">
    <source>
        <dbReference type="PROSITE-ProRule" id="PRU00023"/>
    </source>
</evidence>
<dbReference type="InterPro" id="IPR006696">
    <property type="entry name" value="DUF423"/>
</dbReference>
<evidence type="ECO:0000259" key="11">
    <source>
        <dbReference type="Pfam" id="PF13962"/>
    </source>
</evidence>
<dbReference type="Gene3D" id="1.25.40.20">
    <property type="entry name" value="Ankyrin repeat-containing domain"/>
    <property type="match status" value="1"/>
</dbReference>
<dbReference type="PANTHER" id="PTHR24186:SF46">
    <property type="entry name" value="PROTEIN ACCELERATED CELL DEATH 6-LIKE"/>
    <property type="match status" value="1"/>
</dbReference>
<dbReference type="Pfam" id="PF13962">
    <property type="entry name" value="PGG"/>
    <property type="match status" value="1"/>
</dbReference>
<evidence type="ECO:0000256" key="3">
    <source>
        <dbReference type="ARBA" id="ARBA00022692"/>
    </source>
</evidence>
<dbReference type="PANTHER" id="PTHR24186">
    <property type="entry name" value="PROTEIN PHOSPHATASE 1 REGULATORY SUBUNIT"/>
    <property type="match status" value="1"/>
</dbReference>
<evidence type="ECO:0000256" key="7">
    <source>
        <dbReference type="ARBA" id="ARBA00023136"/>
    </source>
</evidence>
<dbReference type="GO" id="GO:0005886">
    <property type="term" value="C:plasma membrane"/>
    <property type="evidence" value="ECO:0007669"/>
    <property type="project" value="UniProtKB-SubCell"/>
</dbReference>
<feature type="transmembrane region" description="Helical" evidence="10">
    <location>
        <begin position="752"/>
        <end position="776"/>
    </location>
</feature>
<evidence type="ECO:0000313" key="12">
    <source>
        <dbReference type="EMBL" id="KAK7300411.1"/>
    </source>
</evidence>
<dbReference type="InterPro" id="IPR036770">
    <property type="entry name" value="Ankyrin_rpt-contain_sf"/>
</dbReference>
<proteinExistence type="predicted"/>
<accession>A0AAN9PJD7</accession>
<keyword evidence="5 10" id="KW-1133">Transmembrane helix</keyword>
<feature type="domain" description="PGG" evidence="11">
    <location>
        <begin position="672"/>
        <end position="775"/>
    </location>
</feature>
<comment type="subcellular location">
    <subcellularLocation>
        <location evidence="2">Cell membrane</location>
        <topology evidence="2">Peripheral membrane protein</topology>
        <orientation evidence="2">Cytoplasmic side</orientation>
    </subcellularLocation>
    <subcellularLocation>
        <location evidence="1">Membrane</location>
        <topology evidence="1">Multi-pass membrane protein</topology>
    </subcellularLocation>
</comment>
<gene>
    <name evidence="12" type="ORF">RJT34_11255</name>
</gene>
<evidence type="ECO:0000256" key="4">
    <source>
        <dbReference type="ARBA" id="ARBA00022737"/>
    </source>
</evidence>
<feature type="transmembrane region" description="Helical" evidence="10">
    <location>
        <begin position="719"/>
        <end position="740"/>
    </location>
</feature>
<evidence type="ECO:0000256" key="10">
    <source>
        <dbReference type="SAM" id="Phobius"/>
    </source>
</evidence>
<dbReference type="InterPro" id="IPR026961">
    <property type="entry name" value="PGG_dom"/>
</dbReference>
<feature type="transmembrane region" description="Helical" evidence="10">
    <location>
        <begin position="679"/>
        <end position="699"/>
    </location>
</feature>
<dbReference type="PROSITE" id="PS50297">
    <property type="entry name" value="ANK_REP_REGION"/>
    <property type="match status" value="1"/>
</dbReference>
<protein>
    <recommendedName>
        <fullName evidence="11">PGG domain-containing protein</fullName>
    </recommendedName>
</protein>
<dbReference type="SUPFAM" id="SSF48403">
    <property type="entry name" value="Ankyrin repeat"/>
    <property type="match status" value="2"/>
</dbReference>
<feature type="region of interest" description="Disordered" evidence="9">
    <location>
        <begin position="637"/>
        <end position="670"/>
    </location>
</feature>
<evidence type="ECO:0000256" key="2">
    <source>
        <dbReference type="ARBA" id="ARBA00004413"/>
    </source>
</evidence>
<feature type="transmembrane region" description="Helical" evidence="10">
    <location>
        <begin position="65"/>
        <end position="85"/>
    </location>
</feature>
<comment type="caution">
    <text evidence="12">The sequence shown here is derived from an EMBL/GenBank/DDBJ whole genome shotgun (WGS) entry which is preliminary data.</text>
</comment>
<dbReference type="SMART" id="SM00248">
    <property type="entry name" value="ANK"/>
    <property type="match status" value="8"/>
</dbReference>
<evidence type="ECO:0000256" key="6">
    <source>
        <dbReference type="ARBA" id="ARBA00023043"/>
    </source>
</evidence>
<organism evidence="12 13">
    <name type="scientific">Clitoria ternatea</name>
    <name type="common">Butterfly pea</name>
    <dbReference type="NCBI Taxonomy" id="43366"/>
    <lineage>
        <taxon>Eukaryota</taxon>
        <taxon>Viridiplantae</taxon>
        <taxon>Streptophyta</taxon>
        <taxon>Embryophyta</taxon>
        <taxon>Tracheophyta</taxon>
        <taxon>Spermatophyta</taxon>
        <taxon>Magnoliopsida</taxon>
        <taxon>eudicotyledons</taxon>
        <taxon>Gunneridae</taxon>
        <taxon>Pentapetalae</taxon>
        <taxon>rosids</taxon>
        <taxon>fabids</taxon>
        <taxon>Fabales</taxon>
        <taxon>Fabaceae</taxon>
        <taxon>Papilionoideae</taxon>
        <taxon>50 kb inversion clade</taxon>
        <taxon>NPAAA clade</taxon>
        <taxon>indigoferoid/millettioid clade</taxon>
        <taxon>Phaseoleae</taxon>
        <taxon>Clitoria</taxon>
    </lineage>
</organism>
<dbReference type="InterPro" id="IPR002110">
    <property type="entry name" value="Ankyrin_rpt"/>
</dbReference>